<dbReference type="InterPro" id="IPR000835">
    <property type="entry name" value="HTH_MarR-typ"/>
</dbReference>
<evidence type="ECO:0000313" key="5">
    <source>
        <dbReference type="EMBL" id="AQS58100.1"/>
    </source>
</evidence>
<evidence type="ECO:0000313" key="6">
    <source>
        <dbReference type="Proteomes" id="UP000189464"/>
    </source>
</evidence>
<dbReference type="RefSeq" id="WP_077713062.1">
    <property type="nucleotide sequence ID" value="NZ_CP019698.1"/>
</dbReference>
<keyword evidence="2" id="KW-0238">DNA-binding</keyword>
<dbReference type="SUPFAM" id="SSF46785">
    <property type="entry name" value="Winged helix' DNA-binding domain"/>
    <property type="match status" value="1"/>
</dbReference>
<keyword evidence="3" id="KW-0804">Transcription</keyword>
<evidence type="ECO:0000256" key="1">
    <source>
        <dbReference type="ARBA" id="ARBA00023015"/>
    </source>
</evidence>
<gene>
    <name evidence="5" type="ORF">B0537_02720</name>
</gene>
<dbReference type="AlphaFoldDB" id="A0A1S6ITL2"/>
<evidence type="ECO:0000256" key="3">
    <source>
        <dbReference type="ARBA" id="ARBA00023163"/>
    </source>
</evidence>
<keyword evidence="6" id="KW-1185">Reference proteome</keyword>
<proteinExistence type="predicted"/>
<dbReference type="Gene3D" id="1.10.10.10">
    <property type="entry name" value="Winged helix-like DNA-binding domain superfamily/Winged helix DNA-binding domain"/>
    <property type="match status" value="1"/>
</dbReference>
<dbReference type="InterPro" id="IPR036390">
    <property type="entry name" value="WH_DNA-bd_sf"/>
</dbReference>
<protein>
    <submittedName>
        <fullName evidence="5">MarR family transcriptional regulator</fullName>
    </submittedName>
</protein>
<accession>A0A1S6ITL2</accession>
<evidence type="ECO:0000256" key="2">
    <source>
        <dbReference type="ARBA" id="ARBA00023125"/>
    </source>
</evidence>
<name>A0A1S6ITL2_9FIRM</name>
<dbReference type="SMART" id="SM00347">
    <property type="entry name" value="HTH_MARR"/>
    <property type="match status" value="1"/>
</dbReference>
<dbReference type="Pfam" id="PF01047">
    <property type="entry name" value="MarR"/>
    <property type="match status" value="1"/>
</dbReference>
<dbReference type="GO" id="GO:0003677">
    <property type="term" value="F:DNA binding"/>
    <property type="evidence" value="ECO:0007669"/>
    <property type="project" value="UniProtKB-KW"/>
</dbReference>
<dbReference type="PRINTS" id="PR00598">
    <property type="entry name" value="HTHMARR"/>
</dbReference>
<evidence type="ECO:0000259" key="4">
    <source>
        <dbReference type="PROSITE" id="PS50995"/>
    </source>
</evidence>
<sequence length="149" mass="17538">MNNEQAKEIHLLLFTFIATFHEKILINFRKCADLQPRLKKNHAKVLHVLYRQDSLTPTELGKMLDIEKGGLTTIIDKLEDTGLLVRLADPNDRRKTLLSLSPEGKKYMENVIQKFRTTLMELFKDVDSKELDKYIENLRYITEFMQKLK</sequence>
<dbReference type="PANTHER" id="PTHR42756:SF1">
    <property type="entry name" value="TRANSCRIPTIONAL REPRESSOR OF EMRAB OPERON"/>
    <property type="match status" value="1"/>
</dbReference>
<dbReference type="GO" id="GO:0003700">
    <property type="term" value="F:DNA-binding transcription factor activity"/>
    <property type="evidence" value="ECO:0007669"/>
    <property type="project" value="InterPro"/>
</dbReference>
<dbReference type="KEGG" id="dfg:B0537_02720"/>
<feature type="domain" description="HTH marR-type" evidence="4">
    <location>
        <begin position="10"/>
        <end position="143"/>
    </location>
</feature>
<reference evidence="5 6" key="1">
    <citation type="journal article" date="2016" name="Int. J. Syst. Evol. Microbiol.">
        <title>Desulfotomaculum ferrireducens sp. nov., a moderately thermophilic sulfate-reducing and dissimilatory Fe(III)-reducing bacterium isolated from compost.</title>
        <authorList>
            <person name="Yang G."/>
            <person name="Guo J."/>
            <person name="Zhuang L."/>
            <person name="Yuan Y."/>
            <person name="Zhou S."/>
        </authorList>
    </citation>
    <scope>NUCLEOTIDE SEQUENCE [LARGE SCALE GENOMIC DNA]</scope>
    <source>
        <strain evidence="5 6">GSS09</strain>
    </source>
</reference>
<dbReference type="STRING" id="1833852.B0537_02720"/>
<dbReference type="PANTHER" id="PTHR42756">
    <property type="entry name" value="TRANSCRIPTIONAL REGULATOR, MARR"/>
    <property type="match status" value="1"/>
</dbReference>
<dbReference type="EMBL" id="CP019698">
    <property type="protein sequence ID" value="AQS58100.1"/>
    <property type="molecule type" value="Genomic_DNA"/>
</dbReference>
<keyword evidence="1" id="KW-0805">Transcription regulation</keyword>
<dbReference type="Proteomes" id="UP000189464">
    <property type="component" value="Chromosome"/>
</dbReference>
<organism evidence="5 6">
    <name type="scientific">Desulforamulus ferrireducens</name>
    <dbReference type="NCBI Taxonomy" id="1833852"/>
    <lineage>
        <taxon>Bacteria</taxon>
        <taxon>Bacillati</taxon>
        <taxon>Bacillota</taxon>
        <taxon>Clostridia</taxon>
        <taxon>Eubacteriales</taxon>
        <taxon>Peptococcaceae</taxon>
        <taxon>Desulforamulus</taxon>
    </lineage>
</organism>
<dbReference type="PROSITE" id="PS50995">
    <property type="entry name" value="HTH_MARR_2"/>
    <property type="match status" value="1"/>
</dbReference>
<dbReference type="OrthoDB" id="1707673at2"/>
<dbReference type="InterPro" id="IPR036388">
    <property type="entry name" value="WH-like_DNA-bd_sf"/>
</dbReference>